<dbReference type="AlphaFoldDB" id="A0AAV4SWU0"/>
<protein>
    <submittedName>
        <fullName evidence="1">Uncharacterized protein</fullName>
    </submittedName>
</protein>
<reference evidence="1 2" key="1">
    <citation type="submission" date="2021-06" db="EMBL/GenBank/DDBJ databases">
        <title>Caerostris extrusa draft genome.</title>
        <authorList>
            <person name="Kono N."/>
            <person name="Arakawa K."/>
        </authorList>
    </citation>
    <scope>NUCLEOTIDE SEQUENCE [LARGE SCALE GENOMIC DNA]</scope>
</reference>
<keyword evidence="2" id="KW-1185">Reference proteome</keyword>
<evidence type="ECO:0000313" key="2">
    <source>
        <dbReference type="Proteomes" id="UP001054945"/>
    </source>
</evidence>
<comment type="caution">
    <text evidence="1">The sequence shown here is derived from an EMBL/GenBank/DDBJ whole genome shotgun (WGS) entry which is preliminary data.</text>
</comment>
<sequence>MQPNGRNSVATRCTLSQWPNDSLRKARASLCFLEKKQNNTPPGYHKTQECRVIDGLQDRVKVKLHYKNPCNVGERVDGIAERRKKKTL</sequence>
<name>A0AAV4SWU0_CAEEX</name>
<accession>A0AAV4SWU0</accession>
<proteinExistence type="predicted"/>
<gene>
    <name evidence="1" type="ORF">CEXT_27041</name>
</gene>
<organism evidence="1 2">
    <name type="scientific">Caerostris extrusa</name>
    <name type="common">Bark spider</name>
    <name type="synonym">Caerostris bankana</name>
    <dbReference type="NCBI Taxonomy" id="172846"/>
    <lineage>
        <taxon>Eukaryota</taxon>
        <taxon>Metazoa</taxon>
        <taxon>Ecdysozoa</taxon>
        <taxon>Arthropoda</taxon>
        <taxon>Chelicerata</taxon>
        <taxon>Arachnida</taxon>
        <taxon>Araneae</taxon>
        <taxon>Araneomorphae</taxon>
        <taxon>Entelegynae</taxon>
        <taxon>Araneoidea</taxon>
        <taxon>Araneidae</taxon>
        <taxon>Caerostris</taxon>
    </lineage>
</organism>
<dbReference type="Proteomes" id="UP001054945">
    <property type="component" value="Unassembled WGS sequence"/>
</dbReference>
<evidence type="ECO:0000313" key="1">
    <source>
        <dbReference type="EMBL" id="GIY36932.1"/>
    </source>
</evidence>
<dbReference type="EMBL" id="BPLR01010110">
    <property type="protein sequence ID" value="GIY36932.1"/>
    <property type="molecule type" value="Genomic_DNA"/>
</dbReference>